<dbReference type="EMBL" id="JAUSQL010000001">
    <property type="protein sequence ID" value="MDP9832252.1"/>
    <property type="molecule type" value="Genomic_DNA"/>
</dbReference>
<dbReference type="Proteomes" id="UP001230145">
    <property type="component" value="Unassembled WGS sequence"/>
</dbReference>
<reference evidence="1 2" key="1">
    <citation type="submission" date="2023-07" db="EMBL/GenBank/DDBJ databases">
        <title>Sequencing the genomes of 1000 actinobacteria strains.</title>
        <authorList>
            <person name="Klenk H.-P."/>
        </authorList>
    </citation>
    <scope>NUCLEOTIDE SEQUENCE [LARGE SCALE GENOMIC DNA]</scope>
    <source>
        <strain evidence="1 2">DSM 19515</strain>
    </source>
</reference>
<protein>
    <recommendedName>
        <fullName evidence="3">DUF3052 domain-containing protein</fullName>
    </recommendedName>
</protein>
<dbReference type="Pfam" id="PF11253">
    <property type="entry name" value="DUF3052"/>
    <property type="match status" value="1"/>
</dbReference>
<name>A0ABT9PHR7_9ACTO</name>
<accession>A0ABT9PHR7</accession>
<evidence type="ECO:0000313" key="1">
    <source>
        <dbReference type="EMBL" id="MDP9832252.1"/>
    </source>
</evidence>
<dbReference type="RefSeq" id="WP_307634688.1">
    <property type="nucleotide sequence ID" value="NZ_JAUSQL010000001.1"/>
</dbReference>
<evidence type="ECO:0008006" key="3">
    <source>
        <dbReference type="Google" id="ProtNLM"/>
    </source>
</evidence>
<evidence type="ECO:0000313" key="2">
    <source>
        <dbReference type="Proteomes" id="UP001230145"/>
    </source>
</evidence>
<comment type="caution">
    <text evidence="1">The sequence shown here is derived from an EMBL/GenBank/DDBJ whole genome shotgun (WGS) entry which is preliminary data.</text>
</comment>
<proteinExistence type="predicted"/>
<keyword evidence="2" id="KW-1185">Reference proteome</keyword>
<sequence length="137" mass="14998">MPGLSGKEMGFRSGHLVQEFGYDDDVDMSLRDTIERLTGEQLEDEGYRGGADGVILWWRADDGDVDDLTDLFVDCTGGLTEDTAPIWLFVPDQNADLSVPMEDVNDAAGTAGLSVTTTFHLDSGWNAFQVVSHSRPR</sequence>
<dbReference type="InterPro" id="IPR021412">
    <property type="entry name" value="DUF3052"/>
</dbReference>
<organism evidence="1 2">
    <name type="scientific">Trueperella abortisuis</name>
    <dbReference type="NCBI Taxonomy" id="445930"/>
    <lineage>
        <taxon>Bacteria</taxon>
        <taxon>Bacillati</taxon>
        <taxon>Actinomycetota</taxon>
        <taxon>Actinomycetes</taxon>
        <taxon>Actinomycetales</taxon>
        <taxon>Actinomycetaceae</taxon>
        <taxon>Trueperella</taxon>
    </lineage>
</organism>
<gene>
    <name evidence="1" type="ORF">J2S45_000931</name>
</gene>